<comment type="caution">
    <text evidence="15">The sequence shown here is derived from an EMBL/GenBank/DDBJ whole genome shotgun (WGS) entry which is preliminary data.</text>
</comment>
<protein>
    <submittedName>
        <fullName evidence="15">Ferric reductase like protein transmembrane component family</fullName>
    </submittedName>
</protein>
<dbReference type="SUPFAM" id="SSF52343">
    <property type="entry name" value="Ferredoxin reductase-like, C-terminal NADP-linked domain"/>
    <property type="match status" value="1"/>
</dbReference>
<proteinExistence type="predicted"/>
<keyword evidence="11" id="KW-0411">Iron-sulfur</keyword>
<accession>A0A0G0L843</accession>
<comment type="cofactor">
    <cofactor evidence="1">
        <name>FAD</name>
        <dbReference type="ChEBI" id="CHEBI:57692"/>
    </cofactor>
</comment>
<dbReference type="InterPro" id="IPR013112">
    <property type="entry name" value="FAD-bd_8"/>
</dbReference>
<dbReference type="Pfam" id="PF08022">
    <property type="entry name" value="FAD_binding_8"/>
    <property type="match status" value="1"/>
</dbReference>
<dbReference type="Proteomes" id="UP000033944">
    <property type="component" value="Unassembled WGS sequence"/>
</dbReference>
<feature type="transmembrane region" description="Helical" evidence="13">
    <location>
        <begin position="12"/>
        <end position="29"/>
    </location>
</feature>
<dbReference type="GO" id="GO:0016491">
    <property type="term" value="F:oxidoreductase activity"/>
    <property type="evidence" value="ECO:0007669"/>
    <property type="project" value="UniProtKB-KW"/>
</dbReference>
<dbReference type="InterPro" id="IPR013130">
    <property type="entry name" value="Fe3_Rdtase_TM_dom"/>
</dbReference>
<dbReference type="InterPro" id="IPR001433">
    <property type="entry name" value="OxRdtase_FAD/NAD-bd"/>
</dbReference>
<evidence type="ECO:0000256" key="3">
    <source>
        <dbReference type="ARBA" id="ARBA00022630"/>
    </source>
</evidence>
<keyword evidence="3" id="KW-0285">Flavoprotein</keyword>
<feature type="transmembrane region" description="Helical" evidence="13">
    <location>
        <begin position="126"/>
        <end position="147"/>
    </location>
</feature>
<keyword evidence="7" id="KW-0274">FAD</keyword>
<dbReference type="Gene3D" id="3.40.50.80">
    <property type="entry name" value="Nucleotide-binding domain of ferredoxin-NADP reductase (FNR) module"/>
    <property type="match status" value="1"/>
</dbReference>
<sequence>MLNYLSLSRHNIGNYVIIGLTLIPLLFWYPHANVSGVNNIFLATGQVLGLMGSVLFSLNFMLSARLRFLEKYFGGLNRIYIIHHIIGAIALIFLLYHPVMISLFYLPLSVVAAAKILFAGPSNVPVFLGLTALAVLIIALVLTFFIKLPYQIWKLSHKFLGLSLFLASLHIYLIPSTVSVSLPLRIYILGISVVGIAAYLYRSIFDKLLIRKYKYKVEAVNKLGNDVTEAVMSPLEKPMNYLPGQFIFINFESLGITRETHPFSLTSSPDTPQLSLGIKSSGDYTETIKLLKKDAVAEIEGPFGYFTFYRYGTNRQIWIAGGIGVTPFISMARSLAMPNPYRIDMYYVVSTADEAVYQKELEKIAAQISGFKLFPHFSKTMGRFNTESLAKSSPDFVGADIFLCGPPPMMKSLKDQLKKVKVKGYRIHSEEFSID</sequence>
<keyword evidence="12 13" id="KW-0472">Membrane</keyword>
<dbReference type="GO" id="GO:0016020">
    <property type="term" value="C:membrane"/>
    <property type="evidence" value="ECO:0007669"/>
    <property type="project" value="UniProtKB-SubCell"/>
</dbReference>
<evidence type="ECO:0000256" key="5">
    <source>
        <dbReference type="ARBA" id="ARBA00022714"/>
    </source>
</evidence>
<dbReference type="PROSITE" id="PS51384">
    <property type="entry name" value="FAD_FR"/>
    <property type="match status" value="1"/>
</dbReference>
<dbReference type="CDD" id="cd06198">
    <property type="entry name" value="FNR_like_3"/>
    <property type="match status" value="1"/>
</dbReference>
<keyword evidence="5" id="KW-0001">2Fe-2S</keyword>
<evidence type="ECO:0000256" key="9">
    <source>
        <dbReference type="ARBA" id="ARBA00023002"/>
    </source>
</evidence>
<dbReference type="GO" id="GO:0046872">
    <property type="term" value="F:metal ion binding"/>
    <property type="evidence" value="ECO:0007669"/>
    <property type="project" value="UniProtKB-KW"/>
</dbReference>
<keyword evidence="6" id="KW-0479">Metal-binding</keyword>
<keyword evidence="10" id="KW-0408">Iron</keyword>
<dbReference type="GO" id="GO:0051537">
    <property type="term" value="F:2 iron, 2 sulfur cluster binding"/>
    <property type="evidence" value="ECO:0007669"/>
    <property type="project" value="UniProtKB-KW"/>
</dbReference>
<organism evidence="15 16">
    <name type="scientific">Candidatus Woesebacteria bacterium GW2011_GWB1_38_8b</name>
    <dbReference type="NCBI Taxonomy" id="1618571"/>
    <lineage>
        <taxon>Bacteria</taxon>
        <taxon>Candidatus Woeseibacteriota</taxon>
    </lineage>
</organism>
<keyword evidence="9" id="KW-0560">Oxidoreductase</keyword>
<dbReference type="EMBL" id="LBVN01000010">
    <property type="protein sequence ID" value="KKQ87137.1"/>
    <property type="molecule type" value="Genomic_DNA"/>
</dbReference>
<evidence type="ECO:0000256" key="11">
    <source>
        <dbReference type="ARBA" id="ARBA00023014"/>
    </source>
</evidence>
<evidence type="ECO:0000256" key="13">
    <source>
        <dbReference type="SAM" id="Phobius"/>
    </source>
</evidence>
<dbReference type="Gene3D" id="2.40.30.10">
    <property type="entry name" value="Translation factors"/>
    <property type="match status" value="1"/>
</dbReference>
<feature type="transmembrane region" description="Helical" evidence="13">
    <location>
        <begin position="184"/>
        <end position="201"/>
    </location>
</feature>
<dbReference type="GO" id="GO:0050660">
    <property type="term" value="F:flavin adenine dinucleotide binding"/>
    <property type="evidence" value="ECO:0007669"/>
    <property type="project" value="TreeGrafter"/>
</dbReference>
<dbReference type="InterPro" id="IPR017927">
    <property type="entry name" value="FAD-bd_FR_type"/>
</dbReference>
<evidence type="ECO:0000256" key="4">
    <source>
        <dbReference type="ARBA" id="ARBA00022692"/>
    </source>
</evidence>
<evidence type="ECO:0000256" key="2">
    <source>
        <dbReference type="ARBA" id="ARBA00004141"/>
    </source>
</evidence>
<evidence type="ECO:0000256" key="8">
    <source>
        <dbReference type="ARBA" id="ARBA00022989"/>
    </source>
</evidence>
<feature type="transmembrane region" description="Helical" evidence="13">
    <location>
        <begin position="85"/>
        <end position="106"/>
    </location>
</feature>
<evidence type="ECO:0000256" key="12">
    <source>
        <dbReference type="ARBA" id="ARBA00023136"/>
    </source>
</evidence>
<dbReference type="PANTHER" id="PTHR47354">
    <property type="entry name" value="NADH OXIDOREDUCTASE HCR"/>
    <property type="match status" value="1"/>
</dbReference>
<evidence type="ECO:0000256" key="10">
    <source>
        <dbReference type="ARBA" id="ARBA00023004"/>
    </source>
</evidence>
<reference evidence="15 16" key="1">
    <citation type="journal article" date="2015" name="Nature">
        <title>rRNA introns, odd ribosomes, and small enigmatic genomes across a large radiation of phyla.</title>
        <authorList>
            <person name="Brown C.T."/>
            <person name="Hug L.A."/>
            <person name="Thomas B.C."/>
            <person name="Sharon I."/>
            <person name="Castelle C.J."/>
            <person name="Singh A."/>
            <person name="Wilkins M.J."/>
            <person name="Williams K.H."/>
            <person name="Banfield J.F."/>
        </authorList>
    </citation>
    <scope>NUCLEOTIDE SEQUENCE [LARGE SCALE GENOMIC DNA]</scope>
</reference>
<evidence type="ECO:0000256" key="1">
    <source>
        <dbReference type="ARBA" id="ARBA00001974"/>
    </source>
</evidence>
<dbReference type="Pfam" id="PF01794">
    <property type="entry name" value="Ferric_reduct"/>
    <property type="match status" value="1"/>
</dbReference>
<dbReference type="AlphaFoldDB" id="A0A0G0L843"/>
<comment type="subcellular location">
    <subcellularLocation>
        <location evidence="2">Membrane</location>
        <topology evidence="2">Multi-pass membrane protein</topology>
    </subcellularLocation>
</comment>
<keyword evidence="4 13" id="KW-0812">Transmembrane</keyword>
<name>A0A0G0L843_9BACT</name>
<dbReference type="PANTHER" id="PTHR47354:SF8">
    <property type="entry name" value="1,2-PHENYLACETYL-COA EPOXIDASE, SUBUNIT E"/>
    <property type="match status" value="1"/>
</dbReference>
<dbReference type="InterPro" id="IPR039261">
    <property type="entry name" value="FNR_nucleotide-bd"/>
</dbReference>
<keyword evidence="8 13" id="KW-1133">Transmembrane helix</keyword>
<gene>
    <name evidence="15" type="ORF">UT10_C0010G0012</name>
</gene>
<feature type="transmembrane region" description="Helical" evidence="13">
    <location>
        <begin position="41"/>
        <end position="64"/>
    </location>
</feature>
<dbReference type="InterPro" id="IPR050415">
    <property type="entry name" value="MRET"/>
</dbReference>
<evidence type="ECO:0000256" key="7">
    <source>
        <dbReference type="ARBA" id="ARBA00022827"/>
    </source>
</evidence>
<evidence type="ECO:0000256" key="6">
    <source>
        <dbReference type="ARBA" id="ARBA00022723"/>
    </source>
</evidence>
<dbReference type="SUPFAM" id="SSF63380">
    <property type="entry name" value="Riboflavin synthase domain-like"/>
    <property type="match status" value="1"/>
</dbReference>
<evidence type="ECO:0000313" key="16">
    <source>
        <dbReference type="Proteomes" id="UP000033944"/>
    </source>
</evidence>
<dbReference type="Pfam" id="PF00175">
    <property type="entry name" value="NAD_binding_1"/>
    <property type="match status" value="1"/>
</dbReference>
<evidence type="ECO:0000259" key="14">
    <source>
        <dbReference type="PROSITE" id="PS51384"/>
    </source>
</evidence>
<dbReference type="PRINTS" id="PR00410">
    <property type="entry name" value="PHEHYDRXLASE"/>
</dbReference>
<dbReference type="InterPro" id="IPR017938">
    <property type="entry name" value="Riboflavin_synthase-like_b-brl"/>
</dbReference>
<feature type="domain" description="FAD-binding FR-type" evidence="14">
    <location>
        <begin position="210"/>
        <end position="309"/>
    </location>
</feature>
<feature type="transmembrane region" description="Helical" evidence="13">
    <location>
        <begin position="159"/>
        <end position="178"/>
    </location>
</feature>
<evidence type="ECO:0000313" key="15">
    <source>
        <dbReference type="EMBL" id="KKQ87137.1"/>
    </source>
</evidence>